<organism evidence="8 9">
    <name type="scientific">Ancrocorticia populi</name>
    <dbReference type="NCBI Taxonomy" id="2175228"/>
    <lineage>
        <taxon>Bacteria</taxon>
        <taxon>Bacillati</taxon>
        <taxon>Actinomycetota</taxon>
        <taxon>Actinomycetes</taxon>
        <taxon>Actinomycetales</taxon>
        <taxon>Actinomycetaceae</taxon>
        <taxon>Ancrocorticia</taxon>
    </lineage>
</organism>
<keyword evidence="2 6" id="KW-0540">Nuclease</keyword>
<evidence type="ECO:0000256" key="2">
    <source>
        <dbReference type="ARBA" id="ARBA00022722"/>
    </source>
</evidence>
<comment type="function">
    <text evidence="6">Toxic component of a toxin-antitoxin (TA) system. An RNase.</text>
</comment>
<evidence type="ECO:0000313" key="9">
    <source>
        <dbReference type="Proteomes" id="UP000245283"/>
    </source>
</evidence>
<dbReference type="InterPro" id="IPR029060">
    <property type="entry name" value="PIN-like_dom_sf"/>
</dbReference>
<keyword evidence="6" id="KW-0800">Toxin</keyword>
<dbReference type="OrthoDB" id="1525146at2"/>
<comment type="cofactor">
    <cofactor evidence="6">
        <name>Mg(2+)</name>
        <dbReference type="ChEBI" id="CHEBI:18420"/>
    </cofactor>
</comment>
<proteinExistence type="inferred from homology"/>
<evidence type="ECO:0000313" key="8">
    <source>
        <dbReference type="EMBL" id="PWF26007.1"/>
    </source>
</evidence>
<dbReference type="SUPFAM" id="SSF88723">
    <property type="entry name" value="PIN domain-like"/>
    <property type="match status" value="1"/>
</dbReference>
<dbReference type="EMBL" id="QETB01000004">
    <property type="protein sequence ID" value="PWF26007.1"/>
    <property type="molecule type" value="Genomic_DNA"/>
</dbReference>
<dbReference type="AlphaFoldDB" id="A0A2V1K742"/>
<dbReference type="Pfam" id="PF01850">
    <property type="entry name" value="PIN"/>
    <property type="match status" value="1"/>
</dbReference>
<keyword evidence="5 6" id="KW-0460">Magnesium</keyword>
<keyword evidence="1 6" id="KW-1277">Toxin-antitoxin system</keyword>
<sequence>MILLLSSADNGTAYFDTSTFVPLVIDELGTARCVQIWHAARRVIATRLLIVETAAALAKARRLHRLTDQQYAAAQAQGDRLLTGVDFIDVDSRLIGTAAGLARRFPLRGFDAVHVAGAALIEGTTMVSGDRQVLDACHELGMATADSAHSFR</sequence>
<keyword evidence="3 6" id="KW-0479">Metal-binding</keyword>
<reference evidence="9" key="1">
    <citation type="submission" date="2018-05" db="EMBL/GenBank/DDBJ databases">
        <authorList>
            <person name="Li Y."/>
        </authorList>
    </citation>
    <scope>NUCLEOTIDE SEQUENCE [LARGE SCALE GENOMIC DNA]</scope>
    <source>
        <strain evidence="9">sk1b4</strain>
    </source>
</reference>
<evidence type="ECO:0000256" key="6">
    <source>
        <dbReference type="HAMAP-Rule" id="MF_00265"/>
    </source>
</evidence>
<evidence type="ECO:0000256" key="1">
    <source>
        <dbReference type="ARBA" id="ARBA00022649"/>
    </source>
</evidence>
<comment type="similarity">
    <text evidence="6">Belongs to the PINc/VapC protein family.</text>
</comment>
<keyword evidence="9" id="KW-1185">Reference proteome</keyword>
<accession>A0A2V1K742</accession>
<evidence type="ECO:0000259" key="7">
    <source>
        <dbReference type="Pfam" id="PF01850"/>
    </source>
</evidence>
<gene>
    <name evidence="6" type="primary">vapC</name>
    <name evidence="8" type="ORF">DD236_07860</name>
</gene>
<dbReference type="InterPro" id="IPR022907">
    <property type="entry name" value="VapC_family"/>
</dbReference>
<comment type="caution">
    <text evidence="8">The sequence shown here is derived from an EMBL/GenBank/DDBJ whole genome shotgun (WGS) entry which is preliminary data.</text>
</comment>
<evidence type="ECO:0000256" key="5">
    <source>
        <dbReference type="ARBA" id="ARBA00022842"/>
    </source>
</evidence>
<dbReference type="GO" id="GO:0004540">
    <property type="term" value="F:RNA nuclease activity"/>
    <property type="evidence" value="ECO:0007669"/>
    <property type="project" value="InterPro"/>
</dbReference>
<dbReference type="HAMAP" id="MF_00265">
    <property type="entry name" value="VapC_Nob1"/>
    <property type="match status" value="1"/>
</dbReference>
<dbReference type="GO" id="GO:0000287">
    <property type="term" value="F:magnesium ion binding"/>
    <property type="evidence" value="ECO:0007669"/>
    <property type="project" value="UniProtKB-UniRule"/>
</dbReference>
<dbReference type="InterPro" id="IPR002716">
    <property type="entry name" value="PIN_dom"/>
</dbReference>
<feature type="binding site" evidence="6">
    <location>
        <position position="16"/>
    </location>
    <ligand>
        <name>Mg(2+)</name>
        <dbReference type="ChEBI" id="CHEBI:18420"/>
    </ligand>
</feature>
<dbReference type="GO" id="GO:0090729">
    <property type="term" value="F:toxin activity"/>
    <property type="evidence" value="ECO:0007669"/>
    <property type="project" value="UniProtKB-KW"/>
</dbReference>
<evidence type="ECO:0000256" key="4">
    <source>
        <dbReference type="ARBA" id="ARBA00022801"/>
    </source>
</evidence>
<feature type="binding site" evidence="6">
    <location>
        <position position="111"/>
    </location>
    <ligand>
        <name>Mg(2+)</name>
        <dbReference type="ChEBI" id="CHEBI:18420"/>
    </ligand>
</feature>
<evidence type="ECO:0000256" key="3">
    <source>
        <dbReference type="ARBA" id="ARBA00022723"/>
    </source>
</evidence>
<feature type="domain" description="PIN" evidence="7">
    <location>
        <begin position="14"/>
        <end position="133"/>
    </location>
</feature>
<keyword evidence="4 6" id="KW-0378">Hydrolase</keyword>
<dbReference type="Proteomes" id="UP000245283">
    <property type="component" value="Unassembled WGS sequence"/>
</dbReference>
<dbReference type="Gene3D" id="3.40.50.1010">
    <property type="entry name" value="5'-nuclease"/>
    <property type="match status" value="1"/>
</dbReference>
<dbReference type="CDD" id="cd09874">
    <property type="entry name" value="PIN_MT3492-like"/>
    <property type="match status" value="1"/>
</dbReference>
<dbReference type="EC" id="3.1.-.-" evidence="6"/>
<name>A0A2V1K742_9ACTO</name>
<dbReference type="GO" id="GO:0016787">
    <property type="term" value="F:hydrolase activity"/>
    <property type="evidence" value="ECO:0007669"/>
    <property type="project" value="UniProtKB-KW"/>
</dbReference>
<protein>
    <recommendedName>
        <fullName evidence="6">Ribonuclease VapC</fullName>
        <shortName evidence="6">RNase VapC</shortName>
        <ecNumber evidence="6">3.1.-.-</ecNumber>
    </recommendedName>
    <alternativeName>
        <fullName evidence="6">Toxin VapC</fullName>
    </alternativeName>
</protein>